<dbReference type="InterPro" id="IPR012337">
    <property type="entry name" value="RNaseH-like_sf"/>
</dbReference>
<dbReference type="Gene3D" id="3.30.420.10">
    <property type="entry name" value="Ribonuclease H-like superfamily/Ribonuclease H"/>
    <property type="match status" value="1"/>
</dbReference>
<sequence length="97" mass="11348">MHLQESVQLCLWKKFSSNLGYLEESSATTVPNLSAVMQQLCYLLKFYQSFIPVYHPQANPVERKNRDLKPRLAILVEHQDDSWCEKLPFISFSMNRA</sequence>
<dbReference type="GO" id="GO:0003676">
    <property type="term" value="F:nucleic acid binding"/>
    <property type="evidence" value="ECO:0007669"/>
    <property type="project" value="InterPro"/>
</dbReference>
<protein>
    <recommendedName>
        <fullName evidence="3">Integrase catalytic domain-containing protein</fullName>
    </recommendedName>
</protein>
<organism evidence="1 2">
    <name type="scientific">Araneus ventricosus</name>
    <name type="common">Orbweaver spider</name>
    <name type="synonym">Epeira ventricosa</name>
    <dbReference type="NCBI Taxonomy" id="182803"/>
    <lineage>
        <taxon>Eukaryota</taxon>
        <taxon>Metazoa</taxon>
        <taxon>Ecdysozoa</taxon>
        <taxon>Arthropoda</taxon>
        <taxon>Chelicerata</taxon>
        <taxon>Arachnida</taxon>
        <taxon>Araneae</taxon>
        <taxon>Araneomorphae</taxon>
        <taxon>Entelegynae</taxon>
        <taxon>Araneoidea</taxon>
        <taxon>Araneidae</taxon>
        <taxon>Araneus</taxon>
    </lineage>
</organism>
<dbReference type="SUPFAM" id="SSF53098">
    <property type="entry name" value="Ribonuclease H-like"/>
    <property type="match status" value="1"/>
</dbReference>
<name>A0A4Y2LQF3_ARAVE</name>
<dbReference type="EMBL" id="BGPR01006211">
    <property type="protein sequence ID" value="GBN17001.1"/>
    <property type="molecule type" value="Genomic_DNA"/>
</dbReference>
<proteinExistence type="predicted"/>
<dbReference type="OrthoDB" id="425619at2759"/>
<dbReference type="Proteomes" id="UP000499080">
    <property type="component" value="Unassembled WGS sequence"/>
</dbReference>
<accession>A0A4Y2LQF3</accession>
<evidence type="ECO:0000313" key="1">
    <source>
        <dbReference type="EMBL" id="GBN17001.1"/>
    </source>
</evidence>
<evidence type="ECO:0000313" key="2">
    <source>
        <dbReference type="Proteomes" id="UP000499080"/>
    </source>
</evidence>
<reference evidence="1 2" key="1">
    <citation type="journal article" date="2019" name="Sci. Rep.">
        <title>Orb-weaving spider Araneus ventricosus genome elucidates the spidroin gene catalogue.</title>
        <authorList>
            <person name="Kono N."/>
            <person name="Nakamura H."/>
            <person name="Ohtoshi R."/>
            <person name="Moran D.A.P."/>
            <person name="Shinohara A."/>
            <person name="Yoshida Y."/>
            <person name="Fujiwara M."/>
            <person name="Mori M."/>
            <person name="Tomita M."/>
            <person name="Arakawa K."/>
        </authorList>
    </citation>
    <scope>NUCLEOTIDE SEQUENCE [LARGE SCALE GENOMIC DNA]</scope>
</reference>
<evidence type="ECO:0008006" key="3">
    <source>
        <dbReference type="Google" id="ProtNLM"/>
    </source>
</evidence>
<keyword evidence="2" id="KW-1185">Reference proteome</keyword>
<dbReference type="InterPro" id="IPR036397">
    <property type="entry name" value="RNaseH_sf"/>
</dbReference>
<comment type="caution">
    <text evidence="1">The sequence shown here is derived from an EMBL/GenBank/DDBJ whole genome shotgun (WGS) entry which is preliminary data.</text>
</comment>
<dbReference type="AlphaFoldDB" id="A0A4Y2LQF3"/>
<gene>
    <name evidence="1" type="ORF">AVEN_140116_1</name>
</gene>